<dbReference type="EMBL" id="AENN01000001">
    <property type="protein sequence ID" value="EFR32057.1"/>
    <property type="molecule type" value="Genomic_DNA"/>
</dbReference>
<dbReference type="PANTHER" id="PTHR23429:SF0">
    <property type="entry name" value="GLUCOSE-6-PHOSPHATE 1-DEHYDROGENASE"/>
    <property type="match status" value="1"/>
</dbReference>
<dbReference type="InterPro" id="IPR036291">
    <property type="entry name" value="NAD(P)-bd_dom_sf"/>
</dbReference>
<comment type="caution">
    <text evidence="10">The sequence shown here is derived from an EMBL/GenBank/DDBJ whole genome shotgun (WGS) entry which is preliminary data.</text>
</comment>
<feature type="active site" description="Proton acceptor" evidence="7">
    <location>
        <position position="240"/>
    </location>
</feature>
<sequence length="478" mass="54993">MKPHSLLMILFGATGDLAARKLYPAIYRLYKNNHISEHFALIGTARRPWSDNHFRQVVLDSIADQVDDPDHAQEFASHFYYQSNDVTDSDHYIHLQELAQKLDQQYQTQGNRIFYISLSPKLFPVITSQLKAQGLLTNQGYNRLIIEKPFGYDYQTAAELQAQLTQTFKENQIYRIDHYLGKEAIASIKNIRFNNTLFAPLWNKKYIDNIQISLAEDIGVEDRGAYYESSGVVKDMIQNHALQILALLTMDEPVSQTSEDFRKAKINILQHLRPFQSPDQVNSNVVRGQYGPSLDGHLKGYRQEENVASDSTTETFVAAKISINLPQWEGVPIFIRSGKRMDQKSTTINVIFKGLNESEMTNRLSIEIAPKLGYQLFLNIKEPGYSNANKVIPFSYELNSDQASYMPQDYERLIYDCIEGNLSNFTHFEEVANAWKFVDSIYENWEKMETSDFPNYPAGCPGPKKAQELLAKHQTYWY</sequence>
<comment type="catalytic activity">
    <reaction evidence="7">
        <text>D-glucose 6-phosphate + NADP(+) = 6-phospho-D-glucono-1,5-lactone + NADPH + H(+)</text>
        <dbReference type="Rhea" id="RHEA:15841"/>
        <dbReference type="ChEBI" id="CHEBI:15378"/>
        <dbReference type="ChEBI" id="CHEBI:57783"/>
        <dbReference type="ChEBI" id="CHEBI:57955"/>
        <dbReference type="ChEBI" id="CHEBI:58349"/>
        <dbReference type="ChEBI" id="CHEBI:61548"/>
        <dbReference type="EC" id="1.1.1.49"/>
    </reaction>
</comment>
<dbReference type="GO" id="GO:0009051">
    <property type="term" value="P:pentose-phosphate shunt, oxidative branch"/>
    <property type="evidence" value="ECO:0007669"/>
    <property type="project" value="TreeGrafter"/>
</dbReference>
<evidence type="ECO:0000259" key="9">
    <source>
        <dbReference type="Pfam" id="PF02781"/>
    </source>
</evidence>
<dbReference type="InterPro" id="IPR022675">
    <property type="entry name" value="G6P_DH_C"/>
</dbReference>
<dbReference type="GO" id="GO:0004345">
    <property type="term" value="F:glucose-6-phosphate dehydrogenase activity"/>
    <property type="evidence" value="ECO:0007669"/>
    <property type="project" value="UniProtKB-UniRule"/>
</dbReference>
<dbReference type="STRING" id="908337.HMPREF9257_0985"/>
<evidence type="ECO:0000256" key="4">
    <source>
        <dbReference type="ARBA" id="ARBA00022857"/>
    </source>
</evidence>
<organism evidence="10 11">
    <name type="scientific">Eremococcus coleocola ACS-139-V-Col8</name>
    <dbReference type="NCBI Taxonomy" id="908337"/>
    <lineage>
        <taxon>Bacteria</taxon>
        <taxon>Bacillati</taxon>
        <taxon>Bacillota</taxon>
        <taxon>Bacilli</taxon>
        <taxon>Lactobacillales</taxon>
        <taxon>Aerococcaceae</taxon>
        <taxon>Eremococcus</taxon>
    </lineage>
</organism>
<proteinExistence type="inferred from homology"/>
<dbReference type="Gene3D" id="3.30.360.10">
    <property type="entry name" value="Dihydrodipicolinate Reductase, domain 2"/>
    <property type="match status" value="1"/>
</dbReference>
<dbReference type="InterPro" id="IPR019796">
    <property type="entry name" value="G6P_DH_AS"/>
</dbReference>
<dbReference type="HAMAP" id="MF_00966">
    <property type="entry name" value="G6PD"/>
    <property type="match status" value="1"/>
</dbReference>
<comment type="similarity">
    <text evidence="2 7">Belongs to the glucose-6-phosphate dehydrogenase family.</text>
</comment>
<dbReference type="Pfam" id="PF00479">
    <property type="entry name" value="G6PD_N"/>
    <property type="match status" value="1"/>
</dbReference>
<comment type="pathway">
    <text evidence="1 7">Carbohydrate degradation; pentose phosphate pathway; D-ribulose 5-phosphate from D-glucose 6-phosphate (oxidative stage): step 1/3.</text>
</comment>
<accession>E4KM02</accession>
<dbReference type="Proteomes" id="UP000005990">
    <property type="component" value="Unassembled WGS sequence"/>
</dbReference>
<evidence type="ECO:0000313" key="10">
    <source>
        <dbReference type="EMBL" id="EFR32057.1"/>
    </source>
</evidence>
<keyword evidence="5 7" id="KW-0560">Oxidoreductase</keyword>
<keyword evidence="11" id="KW-1185">Reference proteome</keyword>
<dbReference type="Pfam" id="PF02781">
    <property type="entry name" value="G6PD_C"/>
    <property type="match status" value="1"/>
</dbReference>
<dbReference type="PRINTS" id="PR00079">
    <property type="entry name" value="G6PDHDRGNASE"/>
</dbReference>
<dbReference type="AlphaFoldDB" id="E4KM02"/>
<dbReference type="InterPro" id="IPR001282">
    <property type="entry name" value="G6P_DH"/>
</dbReference>
<dbReference type="GO" id="GO:0006006">
    <property type="term" value="P:glucose metabolic process"/>
    <property type="evidence" value="ECO:0007669"/>
    <property type="project" value="UniProtKB-KW"/>
</dbReference>
<dbReference type="eggNOG" id="COG0364">
    <property type="taxonomic scope" value="Bacteria"/>
</dbReference>
<feature type="binding site" evidence="7">
    <location>
        <position position="339"/>
    </location>
    <ligand>
        <name>substrate</name>
    </ligand>
</feature>
<evidence type="ECO:0000256" key="7">
    <source>
        <dbReference type="HAMAP-Rule" id="MF_00966"/>
    </source>
</evidence>
<dbReference type="GO" id="GO:0005829">
    <property type="term" value="C:cytosol"/>
    <property type="evidence" value="ECO:0007669"/>
    <property type="project" value="TreeGrafter"/>
</dbReference>
<feature type="binding site" evidence="7">
    <location>
        <begin position="85"/>
        <end position="86"/>
    </location>
    <ligand>
        <name>NADP(+)</name>
        <dbReference type="ChEBI" id="CHEBI:58349"/>
    </ligand>
</feature>
<feature type="binding site" evidence="7">
    <location>
        <position position="46"/>
    </location>
    <ligand>
        <name>NADP(+)</name>
        <dbReference type="ChEBI" id="CHEBI:58349"/>
    </ligand>
</feature>
<feature type="binding site" evidence="7">
    <location>
        <position position="178"/>
    </location>
    <ligand>
        <name>substrate</name>
    </ligand>
</feature>
<feature type="binding site" evidence="7">
    <location>
        <position position="216"/>
    </location>
    <ligand>
        <name>substrate</name>
    </ligand>
</feature>
<dbReference type="InterPro" id="IPR022674">
    <property type="entry name" value="G6P_DH_NAD-bd"/>
</dbReference>
<gene>
    <name evidence="7 10" type="primary">zwf</name>
    <name evidence="10" type="ORF">HMPREF9257_0985</name>
</gene>
<keyword evidence="6 7" id="KW-0119">Carbohydrate metabolism</keyword>
<dbReference type="GO" id="GO:0050661">
    <property type="term" value="F:NADP binding"/>
    <property type="evidence" value="ECO:0007669"/>
    <property type="project" value="UniProtKB-UniRule"/>
</dbReference>
<comment type="caution">
    <text evidence="7">Lacks conserved residue(s) required for the propagation of feature annotation.</text>
</comment>
<dbReference type="SUPFAM" id="SSF55347">
    <property type="entry name" value="Glyceraldehyde-3-phosphate dehydrogenase-like, C-terminal domain"/>
    <property type="match status" value="1"/>
</dbReference>
<feature type="binding site" evidence="7">
    <location>
        <position position="182"/>
    </location>
    <ligand>
        <name>substrate</name>
    </ligand>
</feature>
<feature type="domain" description="Glucose-6-phosphate dehydrogenase C-terminal" evidence="9">
    <location>
        <begin position="191"/>
        <end position="477"/>
    </location>
</feature>
<dbReference type="UniPathway" id="UPA00115">
    <property type="reaction ID" value="UER00408"/>
</dbReference>
<dbReference type="EC" id="1.1.1.49" evidence="7"/>
<evidence type="ECO:0000313" key="11">
    <source>
        <dbReference type="Proteomes" id="UP000005990"/>
    </source>
</evidence>
<feature type="domain" description="Glucose-6-phosphate dehydrogenase NAD-binding" evidence="8">
    <location>
        <begin position="9"/>
        <end position="185"/>
    </location>
</feature>
<protein>
    <recommendedName>
        <fullName evidence="7">Glucose-6-phosphate 1-dehydrogenase</fullName>
        <shortName evidence="7">G6PD</shortName>
        <ecNumber evidence="7">1.1.1.49</ecNumber>
    </recommendedName>
</protein>
<dbReference type="OrthoDB" id="9802739at2"/>
<evidence type="ECO:0000256" key="6">
    <source>
        <dbReference type="ARBA" id="ARBA00023277"/>
    </source>
</evidence>
<keyword evidence="4 7" id="KW-0521">NADP</keyword>
<reference evidence="10 11" key="1">
    <citation type="submission" date="2010-10" db="EMBL/GenBank/DDBJ databases">
        <authorList>
            <person name="Durkin A.S."/>
            <person name="Madupu R."/>
            <person name="Torralba M."/>
            <person name="Gillis M."/>
            <person name="Methe B."/>
            <person name="Sutton G."/>
            <person name="Nelson K.E."/>
        </authorList>
    </citation>
    <scope>NUCLEOTIDE SEQUENCE [LARGE SCALE GENOMIC DNA]</scope>
    <source>
        <strain evidence="10 11">ACS-139-V-Col8</strain>
    </source>
</reference>
<dbReference type="PROSITE" id="PS00069">
    <property type="entry name" value="G6P_DEHYDROGENASE"/>
    <property type="match status" value="1"/>
</dbReference>
<evidence type="ECO:0000259" key="8">
    <source>
        <dbReference type="Pfam" id="PF00479"/>
    </source>
</evidence>
<dbReference type="PIRSF" id="PIRSF000110">
    <property type="entry name" value="G6PD"/>
    <property type="match status" value="1"/>
</dbReference>
<comment type="function">
    <text evidence="7">Catalyzes the oxidation of glucose 6-phosphate to 6-phosphogluconolactone.</text>
</comment>
<feature type="binding site" evidence="7">
    <location>
        <position position="235"/>
    </location>
    <ligand>
        <name>substrate</name>
    </ligand>
</feature>
<evidence type="ECO:0000256" key="5">
    <source>
        <dbReference type="ARBA" id="ARBA00023002"/>
    </source>
</evidence>
<evidence type="ECO:0000256" key="2">
    <source>
        <dbReference type="ARBA" id="ARBA00009975"/>
    </source>
</evidence>
<dbReference type="NCBIfam" id="TIGR00871">
    <property type="entry name" value="zwf"/>
    <property type="match status" value="1"/>
</dbReference>
<feature type="binding site" evidence="7">
    <location>
        <position position="148"/>
    </location>
    <ligand>
        <name>NADP(+)</name>
        <dbReference type="ChEBI" id="CHEBI:58349"/>
    </ligand>
</feature>
<evidence type="ECO:0000256" key="3">
    <source>
        <dbReference type="ARBA" id="ARBA00022526"/>
    </source>
</evidence>
<dbReference type="SUPFAM" id="SSF51735">
    <property type="entry name" value="NAD(P)-binding Rossmann-fold domains"/>
    <property type="match status" value="1"/>
</dbReference>
<evidence type="ECO:0000256" key="1">
    <source>
        <dbReference type="ARBA" id="ARBA00004937"/>
    </source>
</evidence>
<dbReference type="Gene3D" id="3.40.50.720">
    <property type="entry name" value="NAD(P)-binding Rossmann-like Domain"/>
    <property type="match status" value="1"/>
</dbReference>
<dbReference type="RefSeq" id="WP_006417539.1">
    <property type="nucleotide sequence ID" value="NZ_AENN01000001.1"/>
</dbReference>
<dbReference type="PANTHER" id="PTHR23429">
    <property type="entry name" value="GLUCOSE-6-PHOSPHATE 1-DEHYDROGENASE G6PD"/>
    <property type="match status" value="1"/>
</dbReference>
<keyword evidence="3 7" id="KW-0313">Glucose metabolism</keyword>
<feature type="binding site" evidence="7">
    <location>
        <position position="344"/>
    </location>
    <ligand>
        <name>substrate</name>
    </ligand>
</feature>
<name>E4KM02_9LACT</name>